<dbReference type="STRING" id="1618574.UT24_C0011G0048"/>
<gene>
    <name evidence="1" type="ORF">UT24_C0011G0048</name>
</gene>
<protein>
    <submittedName>
        <fullName evidence="1">Uncharacterized protein</fullName>
    </submittedName>
</protein>
<dbReference type="EMBL" id="LBWB01000011">
    <property type="protein sequence ID" value="KKR00595.1"/>
    <property type="molecule type" value="Genomic_DNA"/>
</dbReference>
<name>A0A0G0PR36_9BACT</name>
<proteinExistence type="predicted"/>
<reference evidence="1 2" key="1">
    <citation type="journal article" date="2015" name="Nature">
        <title>rRNA introns, odd ribosomes, and small enigmatic genomes across a large radiation of phyla.</title>
        <authorList>
            <person name="Brown C.T."/>
            <person name="Hug L.A."/>
            <person name="Thomas B.C."/>
            <person name="Sharon I."/>
            <person name="Castelle C.J."/>
            <person name="Singh A."/>
            <person name="Wilkins M.J."/>
            <person name="Williams K.H."/>
            <person name="Banfield J.F."/>
        </authorList>
    </citation>
    <scope>NUCLEOTIDE SEQUENCE [LARGE SCALE GENOMIC DNA]</scope>
</reference>
<accession>A0A0G0PR36</accession>
<comment type="caution">
    <text evidence="1">The sequence shown here is derived from an EMBL/GenBank/DDBJ whole genome shotgun (WGS) entry which is preliminary data.</text>
</comment>
<sequence length="224" mass="25170">MPIYQGKRPDGSVFEIEWVPLSEDVATIKGKSANFCRPCLETNYGGIGILIDGICSNGCQESTSRMKTRVKKVPSKIEQRLNNLEKEKEKENKLKDYTSDPRAIKYFPDVDSRSHLMFSELAAAGAAGCLQSVLIAKVVELCSATKTSVRTDVSAKSTRWRSLENNPCPDEWWLFTSLEPKAGRPRKDSEGQRLWIVFKGDSIPDKAFIDPNATFPQWVHDQLV</sequence>
<dbReference type="AlphaFoldDB" id="A0A0G0PR36"/>
<evidence type="ECO:0000313" key="2">
    <source>
        <dbReference type="Proteomes" id="UP000033881"/>
    </source>
</evidence>
<organism evidence="1 2">
    <name type="scientific">Candidatus Woesebacteria bacterium GW2011_GWB1_39_12</name>
    <dbReference type="NCBI Taxonomy" id="1618574"/>
    <lineage>
        <taxon>Bacteria</taxon>
        <taxon>Candidatus Woeseibacteriota</taxon>
    </lineage>
</organism>
<evidence type="ECO:0000313" key="1">
    <source>
        <dbReference type="EMBL" id="KKR00595.1"/>
    </source>
</evidence>
<dbReference type="Proteomes" id="UP000033881">
    <property type="component" value="Unassembled WGS sequence"/>
</dbReference>